<evidence type="ECO:0000259" key="1">
    <source>
        <dbReference type="PROSITE" id="PS50041"/>
    </source>
</evidence>
<comment type="caution">
    <text evidence="2">The sequence shown here is derived from an EMBL/GenBank/DDBJ whole genome shotgun (WGS) entry which is preliminary data.</text>
</comment>
<proteinExistence type="predicted"/>
<dbReference type="Gene3D" id="3.10.100.10">
    <property type="entry name" value="Mannose-Binding Protein A, subunit A"/>
    <property type="match status" value="2"/>
</dbReference>
<keyword evidence="3" id="KW-1185">Reference proteome</keyword>
<dbReference type="InterPro" id="IPR016186">
    <property type="entry name" value="C-type_lectin-like/link_sf"/>
</dbReference>
<dbReference type="AlphaFoldDB" id="A0AAW0NID6"/>
<dbReference type="Proteomes" id="UP001460270">
    <property type="component" value="Unassembled WGS sequence"/>
</dbReference>
<sequence length="240" mass="27815">MDTSCVRSRSCFICYNESSNATVFTNAPKKWLEAQQFCRANHADLMSGLDQQRQFITSFPHRSSLCWIGLSRDTWGWSDESDSSFRNWNTFVNPNKQKCAALIDQGLWEQKDCTEEKSFICYDNMLILVKEKKTWEEAFIHCRRNHRDLVWSLDHTHLNKMAQVRANMSDTDFVWVGLHYVCALESWIWVNGNYVDNADDNWKEPGKENDCGVAGAMAKGGGSKWVKELSGKHYNFICVR</sequence>
<feature type="domain" description="C-type lectin" evidence="1">
    <location>
        <begin position="14"/>
        <end position="122"/>
    </location>
</feature>
<dbReference type="SMART" id="SM00034">
    <property type="entry name" value="CLECT"/>
    <property type="match status" value="2"/>
</dbReference>
<dbReference type="PANTHER" id="PTHR45784:SF3">
    <property type="entry name" value="C-TYPE LECTIN DOMAIN FAMILY 4 MEMBER K-LIKE-RELATED"/>
    <property type="match status" value="1"/>
</dbReference>
<reference evidence="3" key="1">
    <citation type="submission" date="2024-04" db="EMBL/GenBank/DDBJ databases">
        <title>Salinicola lusitanus LLJ914,a marine bacterium isolated from the Okinawa Trough.</title>
        <authorList>
            <person name="Li J."/>
        </authorList>
    </citation>
    <scope>NUCLEOTIDE SEQUENCE [LARGE SCALE GENOMIC DNA]</scope>
</reference>
<dbReference type="PANTHER" id="PTHR45784">
    <property type="entry name" value="C-TYPE LECTIN DOMAIN FAMILY 20 MEMBER A-RELATED"/>
    <property type="match status" value="1"/>
</dbReference>
<evidence type="ECO:0000313" key="3">
    <source>
        <dbReference type="Proteomes" id="UP001460270"/>
    </source>
</evidence>
<dbReference type="EMBL" id="JBBPFD010000015">
    <property type="protein sequence ID" value="KAK7896308.1"/>
    <property type="molecule type" value="Genomic_DNA"/>
</dbReference>
<organism evidence="2 3">
    <name type="scientific">Mugilogobius chulae</name>
    <name type="common">yellowstripe goby</name>
    <dbReference type="NCBI Taxonomy" id="88201"/>
    <lineage>
        <taxon>Eukaryota</taxon>
        <taxon>Metazoa</taxon>
        <taxon>Chordata</taxon>
        <taxon>Craniata</taxon>
        <taxon>Vertebrata</taxon>
        <taxon>Euteleostomi</taxon>
        <taxon>Actinopterygii</taxon>
        <taxon>Neopterygii</taxon>
        <taxon>Teleostei</taxon>
        <taxon>Neoteleostei</taxon>
        <taxon>Acanthomorphata</taxon>
        <taxon>Gobiaria</taxon>
        <taxon>Gobiiformes</taxon>
        <taxon>Gobioidei</taxon>
        <taxon>Gobiidae</taxon>
        <taxon>Gobionellinae</taxon>
        <taxon>Mugilogobius</taxon>
    </lineage>
</organism>
<feature type="domain" description="C-type lectin" evidence="1">
    <location>
        <begin position="121"/>
        <end position="239"/>
    </location>
</feature>
<dbReference type="InterPro" id="IPR016187">
    <property type="entry name" value="CTDL_fold"/>
</dbReference>
<evidence type="ECO:0000313" key="2">
    <source>
        <dbReference type="EMBL" id="KAK7896308.1"/>
    </source>
</evidence>
<dbReference type="SUPFAM" id="SSF56436">
    <property type="entry name" value="C-type lectin-like"/>
    <property type="match status" value="2"/>
</dbReference>
<dbReference type="CDD" id="cd00037">
    <property type="entry name" value="CLECT"/>
    <property type="match status" value="1"/>
</dbReference>
<name>A0AAW0NID6_9GOBI</name>
<accession>A0AAW0NID6</accession>
<dbReference type="InterPro" id="IPR001304">
    <property type="entry name" value="C-type_lectin-like"/>
</dbReference>
<gene>
    <name evidence="2" type="ORF">WMY93_021633</name>
</gene>
<protein>
    <recommendedName>
        <fullName evidence="1">C-type lectin domain-containing protein</fullName>
    </recommendedName>
</protein>
<dbReference type="PROSITE" id="PS50041">
    <property type="entry name" value="C_TYPE_LECTIN_2"/>
    <property type="match status" value="2"/>
</dbReference>
<dbReference type="Pfam" id="PF00059">
    <property type="entry name" value="Lectin_C"/>
    <property type="match status" value="2"/>
</dbReference>